<evidence type="ECO:0000313" key="2">
    <source>
        <dbReference type="EMBL" id="OAF99971.1"/>
    </source>
</evidence>
<feature type="compositionally biased region" description="Polar residues" evidence="1">
    <location>
        <begin position="1"/>
        <end position="10"/>
    </location>
</feature>
<evidence type="ECO:0000313" key="3">
    <source>
        <dbReference type="Proteomes" id="UP000077069"/>
    </source>
</evidence>
<sequence length="248" mass="27493">MSPQHASTHGVSDADVNVYDPQPRPESQEERTGEGFAEQESVDERDAIAQDARSEHDGNRERQLTQEEQGKDGGQAPKKRGLFSKRKGGTKHRDATPLSNLSTSGHRDGLPSNPFSVTVANSFTTFPPPPRVAQHATRMEQRRAHRECDAERAPSMKLDGSKGPGHGQNLVQRAISIAEWEDDGKEDHIAGSRHFHDVQRHPAARRLNAIGRDMFEGGNGHIDAQFSRISPEYAAQIAVNRARLDRIY</sequence>
<dbReference type="RefSeq" id="XP_018030337.1">
    <property type="nucleotide sequence ID" value="XM_018179508.1"/>
</dbReference>
<dbReference type="OrthoDB" id="10423909at2759"/>
<protein>
    <submittedName>
        <fullName evidence="2">Uncharacterized protein</fullName>
    </submittedName>
</protein>
<evidence type="ECO:0000256" key="1">
    <source>
        <dbReference type="SAM" id="MobiDB-lite"/>
    </source>
</evidence>
<gene>
    <name evidence="2" type="ORF">CC84DRAFT_1168880</name>
</gene>
<dbReference type="Proteomes" id="UP000077069">
    <property type="component" value="Unassembled WGS sequence"/>
</dbReference>
<proteinExistence type="predicted"/>
<organism evidence="2 3">
    <name type="scientific">Paraphaeosphaeria sporulosa</name>
    <dbReference type="NCBI Taxonomy" id="1460663"/>
    <lineage>
        <taxon>Eukaryota</taxon>
        <taxon>Fungi</taxon>
        <taxon>Dikarya</taxon>
        <taxon>Ascomycota</taxon>
        <taxon>Pezizomycotina</taxon>
        <taxon>Dothideomycetes</taxon>
        <taxon>Pleosporomycetidae</taxon>
        <taxon>Pleosporales</taxon>
        <taxon>Massarineae</taxon>
        <taxon>Didymosphaeriaceae</taxon>
        <taxon>Paraphaeosphaeria</taxon>
    </lineage>
</organism>
<dbReference type="EMBL" id="KV441560">
    <property type="protein sequence ID" value="OAF99971.1"/>
    <property type="molecule type" value="Genomic_DNA"/>
</dbReference>
<dbReference type="InParanoid" id="A0A177BZF7"/>
<accession>A0A177BZF7</accession>
<name>A0A177BZF7_9PLEO</name>
<feature type="region of interest" description="Disordered" evidence="1">
    <location>
        <begin position="1"/>
        <end position="132"/>
    </location>
</feature>
<feature type="compositionally biased region" description="Polar residues" evidence="1">
    <location>
        <begin position="113"/>
        <end position="125"/>
    </location>
</feature>
<dbReference type="GeneID" id="28762994"/>
<dbReference type="AlphaFoldDB" id="A0A177BZF7"/>
<reference evidence="2 3" key="1">
    <citation type="submission" date="2016-05" db="EMBL/GenBank/DDBJ databases">
        <title>Comparative analysis of secretome profiles of manganese(II)-oxidizing ascomycete fungi.</title>
        <authorList>
            <consortium name="DOE Joint Genome Institute"/>
            <person name="Zeiner C.A."/>
            <person name="Purvine S.O."/>
            <person name="Zink E.M."/>
            <person name="Wu S."/>
            <person name="Pasa-Tolic L."/>
            <person name="Chaput D.L."/>
            <person name="Haridas S."/>
            <person name="Grigoriev I.V."/>
            <person name="Santelli C.M."/>
            <person name="Hansel C.M."/>
        </authorList>
    </citation>
    <scope>NUCLEOTIDE SEQUENCE [LARGE SCALE GENOMIC DNA]</scope>
    <source>
        <strain evidence="2 3">AP3s5-JAC2a</strain>
    </source>
</reference>
<keyword evidence="3" id="KW-1185">Reference proteome</keyword>
<feature type="compositionally biased region" description="Basic and acidic residues" evidence="1">
    <location>
        <begin position="42"/>
        <end position="71"/>
    </location>
</feature>
<feature type="region of interest" description="Disordered" evidence="1">
    <location>
        <begin position="145"/>
        <end position="167"/>
    </location>
</feature>
<feature type="compositionally biased region" description="Basic residues" evidence="1">
    <location>
        <begin position="77"/>
        <end position="90"/>
    </location>
</feature>
<feature type="compositionally biased region" description="Basic and acidic residues" evidence="1">
    <location>
        <begin position="145"/>
        <end position="154"/>
    </location>
</feature>